<dbReference type="PIRSF" id="PIRSF018249">
    <property type="entry name" value="MyrA_prd"/>
    <property type="match status" value="1"/>
</dbReference>
<protein>
    <submittedName>
        <fullName evidence="2">rRNA (Guanine-N1)-methyltransferase</fullName>
    </submittedName>
</protein>
<organism evidence="2 3">
    <name type="scientific">Leifsonia kafniensis</name>
    <dbReference type="NCBI Taxonomy" id="475957"/>
    <lineage>
        <taxon>Bacteria</taxon>
        <taxon>Bacillati</taxon>
        <taxon>Actinomycetota</taxon>
        <taxon>Actinomycetes</taxon>
        <taxon>Micrococcales</taxon>
        <taxon>Microbacteriaceae</taxon>
        <taxon>Leifsonia</taxon>
    </lineage>
</organism>
<dbReference type="InterPro" id="IPR041698">
    <property type="entry name" value="Methyltransf_25"/>
</dbReference>
<evidence type="ECO:0000313" key="2">
    <source>
        <dbReference type="EMBL" id="GAA3868344.1"/>
    </source>
</evidence>
<evidence type="ECO:0000259" key="1">
    <source>
        <dbReference type="Pfam" id="PF13649"/>
    </source>
</evidence>
<proteinExistence type="predicted"/>
<comment type="caution">
    <text evidence="2">The sequence shown here is derived from an EMBL/GenBank/DDBJ whole genome shotgun (WGS) entry which is preliminary data.</text>
</comment>
<dbReference type="Proteomes" id="UP001501803">
    <property type="component" value="Unassembled WGS sequence"/>
</dbReference>
<evidence type="ECO:0000313" key="3">
    <source>
        <dbReference type="Proteomes" id="UP001501803"/>
    </source>
</evidence>
<reference evidence="3" key="1">
    <citation type="journal article" date="2019" name="Int. J. Syst. Evol. Microbiol.">
        <title>The Global Catalogue of Microorganisms (GCM) 10K type strain sequencing project: providing services to taxonomists for standard genome sequencing and annotation.</title>
        <authorList>
            <consortium name="The Broad Institute Genomics Platform"/>
            <consortium name="The Broad Institute Genome Sequencing Center for Infectious Disease"/>
            <person name="Wu L."/>
            <person name="Ma J."/>
        </authorList>
    </citation>
    <scope>NUCLEOTIDE SEQUENCE [LARGE SCALE GENOMIC DNA]</scope>
    <source>
        <strain evidence="3">JCM 17021</strain>
    </source>
</reference>
<dbReference type="InterPro" id="IPR050508">
    <property type="entry name" value="Methyltransf_Superfamily"/>
</dbReference>
<feature type="domain" description="Methyltransferase" evidence="1">
    <location>
        <begin position="73"/>
        <end position="157"/>
    </location>
</feature>
<dbReference type="SUPFAM" id="SSF53335">
    <property type="entry name" value="S-adenosyl-L-methionine-dependent methyltransferases"/>
    <property type="match status" value="1"/>
</dbReference>
<dbReference type="CDD" id="cd02440">
    <property type="entry name" value="AdoMet_MTases"/>
    <property type="match status" value="1"/>
</dbReference>
<accession>A0ABP7K931</accession>
<dbReference type="Gene3D" id="3.40.50.150">
    <property type="entry name" value="Vaccinia Virus protein VP39"/>
    <property type="match status" value="1"/>
</dbReference>
<name>A0ABP7K931_9MICO</name>
<dbReference type="Pfam" id="PF13649">
    <property type="entry name" value="Methyltransf_25"/>
    <property type="match status" value="1"/>
</dbReference>
<keyword evidence="3" id="KW-1185">Reference proteome</keyword>
<dbReference type="InterPro" id="IPR016718">
    <property type="entry name" value="rRNA_m1G-MeTrfase_A_prd"/>
</dbReference>
<sequence>MLLPREPLTLVCAAGHSYDVNKRGFLTLLRSQGLIGDSAEMLDSRDAFLGTGWYSALRDAVTRVVSAETPHTVVDFGCGTGYYLAGILDQTPSARALAVDISPAAVARTVRALEHTDGLVANVWSPLPIRDGAADVILNVFAPRNAAEFARVLRPGGLLVVVIPQPSHLRELREAGLALGVQDDKAAVLIAGLAAHFTVHSRQQLSTEVWLTVTEIAALVGMGPSAHHRSTAAGRLDPAERHPVTTAFEVFGFRRLSH</sequence>
<dbReference type="InterPro" id="IPR029063">
    <property type="entry name" value="SAM-dependent_MTases_sf"/>
</dbReference>
<gene>
    <name evidence="2" type="ORF">GCM10022381_09660</name>
</gene>
<dbReference type="PANTHER" id="PTHR42912:SF45">
    <property type="entry name" value="23S RRNA (GUANINE(745)-N(1))-METHYLTRANSFERASE"/>
    <property type="match status" value="1"/>
</dbReference>
<dbReference type="PANTHER" id="PTHR42912">
    <property type="entry name" value="METHYLTRANSFERASE"/>
    <property type="match status" value="1"/>
</dbReference>
<dbReference type="EMBL" id="BAABCN010000002">
    <property type="protein sequence ID" value="GAA3868344.1"/>
    <property type="molecule type" value="Genomic_DNA"/>
</dbReference>